<sequence>MQRERFRRLGIPAIENQRRLPRKAERVDVQRRVSTRKSQVKEAASATSRQENIDAARAVHESVDSRSMSLSNSIQNIFILPHHNTAANSILEGESGSLPFEGSRSFSLDGTRTSLQRMPRHRKVAAESQSTNFFYVVPDKVRGQALVDHREMLARHLVGETSLEALSRQDLCVQEAESFSLIIQLMFQDRKDQAIFSYGRQQKEDKWWEAFQDAQTFLAKEEERRNLIVSKEHLDRRKLDASFLGRDVDDDSEESDAERTKNWYLSAFHLALQQTALTEDVARQRTYLEYNKRFEEIQSKFRAILTSLKNIAPVRFNRLSTFTTLVSESKEDLLNNYEQMLDNIMDDEIYDLVETLLVRSATTRTNRTTQANDHEEAQQHKGMLDEESYQKSTHQLHLYGKQSFPSIQVAPHYPQLTIDNSLTLEHDEEKERDRLHDSEILELIKLIKGAEKVLLSNQEKKRSLCLPLHYKMSKT</sequence>
<comment type="caution">
    <text evidence="3">The sequence shown here is derived from an EMBL/GenBank/DDBJ whole genome shotgun (WGS) entry which is preliminary data.</text>
</comment>
<dbReference type="GeneID" id="40332994"/>
<accession>A0A422MXM8</accession>
<dbReference type="AlphaFoldDB" id="A0A422MXM8"/>
<name>A0A422MXM8_TRYRA</name>
<gene>
    <name evidence="3" type="ORF">TraAM80_09061</name>
</gene>
<evidence type="ECO:0000259" key="2">
    <source>
        <dbReference type="Pfam" id="PF07909"/>
    </source>
</evidence>
<feature type="region of interest" description="Disordered" evidence="1">
    <location>
        <begin position="20"/>
        <end position="55"/>
    </location>
</feature>
<dbReference type="RefSeq" id="XP_029234388.1">
    <property type="nucleotide sequence ID" value="XM_029385767.1"/>
</dbReference>
<protein>
    <recommendedName>
        <fullName evidence="2">DUF1663 domain-containing protein</fullName>
    </recommendedName>
</protein>
<dbReference type="OrthoDB" id="253046at2759"/>
<dbReference type="Proteomes" id="UP000283634">
    <property type="component" value="Unassembled WGS sequence"/>
</dbReference>
<reference evidence="3 4" key="1">
    <citation type="journal article" date="2018" name="BMC Genomics">
        <title>Genomic comparison of Trypanosoma conorhini and Trypanosoma rangeli to Trypanosoma cruzi strains of high and low virulence.</title>
        <authorList>
            <person name="Bradwell K.R."/>
            <person name="Koparde V.N."/>
            <person name="Matveyev A.V."/>
            <person name="Serrano M.G."/>
            <person name="Alves J.M."/>
            <person name="Parikh H."/>
            <person name="Huang B."/>
            <person name="Lee V."/>
            <person name="Espinosa-Alvarez O."/>
            <person name="Ortiz P.A."/>
            <person name="Costa-Martins A.G."/>
            <person name="Teixeira M.M."/>
            <person name="Buck G.A."/>
        </authorList>
    </citation>
    <scope>NUCLEOTIDE SEQUENCE [LARGE SCALE GENOMIC DNA]</scope>
    <source>
        <strain evidence="3 4">AM80</strain>
    </source>
</reference>
<evidence type="ECO:0000256" key="1">
    <source>
        <dbReference type="SAM" id="MobiDB-lite"/>
    </source>
</evidence>
<evidence type="ECO:0000313" key="4">
    <source>
        <dbReference type="Proteomes" id="UP000283634"/>
    </source>
</evidence>
<keyword evidence="4" id="KW-1185">Reference proteome</keyword>
<feature type="compositionally biased region" description="Basic and acidic residues" evidence="1">
    <location>
        <begin position="20"/>
        <end position="31"/>
    </location>
</feature>
<dbReference type="Pfam" id="PF07909">
    <property type="entry name" value="DUF1663"/>
    <property type="match status" value="1"/>
</dbReference>
<dbReference type="EMBL" id="MKGL01000507">
    <property type="protein sequence ID" value="RNE97957.1"/>
    <property type="molecule type" value="Genomic_DNA"/>
</dbReference>
<proteinExistence type="predicted"/>
<evidence type="ECO:0000313" key="3">
    <source>
        <dbReference type="EMBL" id="RNE97957.1"/>
    </source>
</evidence>
<feature type="compositionally biased region" description="Basic and acidic residues" evidence="1">
    <location>
        <begin position="372"/>
        <end position="383"/>
    </location>
</feature>
<dbReference type="InterPro" id="IPR012457">
    <property type="entry name" value="DUF1663"/>
</dbReference>
<feature type="domain" description="DUF1663" evidence="2">
    <location>
        <begin position="15"/>
        <end position="458"/>
    </location>
</feature>
<organism evidence="3 4">
    <name type="scientific">Trypanosoma rangeli</name>
    <dbReference type="NCBI Taxonomy" id="5698"/>
    <lineage>
        <taxon>Eukaryota</taxon>
        <taxon>Discoba</taxon>
        <taxon>Euglenozoa</taxon>
        <taxon>Kinetoplastea</taxon>
        <taxon>Metakinetoplastina</taxon>
        <taxon>Trypanosomatida</taxon>
        <taxon>Trypanosomatidae</taxon>
        <taxon>Trypanosoma</taxon>
        <taxon>Herpetosoma</taxon>
    </lineage>
</organism>
<feature type="region of interest" description="Disordered" evidence="1">
    <location>
        <begin position="364"/>
        <end position="383"/>
    </location>
</feature>